<sequence>MDIFTFATKEEAEKKARLALRNEIVTRWGMQMLFLISGGSAFGILADLDRNCLGEFLTIGILDERADKQKEVNNFARFMKTDLYAESLVKGVEFIDTRLRDGESEKDLAGRIEFSLQNWRHRNKEGFVLITQGMGADGHTAGIMPYPEDPETFAKQFEDTHHWTCGYNTGEKSSHPLRATVTMPFLECEVDVSIAYIVGKEKQEAFTRLVAENGSYAETPARIMRKMKHVKIYTDLT</sequence>
<proteinExistence type="predicted"/>
<dbReference type="Gene3D" id="3.40.50.1360">
    <property type="match status" value="1"/>
</dbReference>
<reference evidence="3" key="1">
    <citation type="submission" date="2017-09" db="EMBL/GenBank/DDBJ databases">
        <title>Depth-based differentiation of microbial function through sediment-hosted aquifers and enrichment of novel symbionts in the deep terrestrial subsurface.</title>
        <authorList>
            <person name="Probst A.J."/>
            <person name="Ladd B."/>
            <person name="Jarett J.K."/>
            <person name="Geller-Mcgrath D.E."/>
            <person name="Sieber C.M.K."/>
            <person name="Emerson J.B."/>
            <person name="Anantharaman K."/>
            <person name="Thomas B.C."/>
            <person name="Malmstrom R."/>
            <person name="Stieglmeier M."/>
            <person name="Klingl A."/>
            <person name="Woyke T."/>
            <person name="Ryan C.M."/>
            <person name="Banfield J.F."/>
        </authorList>
    </citation>
    <scope>NUCLEOTIDE SEQUENCE [LARGE SCALE GENOMIC DNA]</scope>
</reference>
<gene>
    <name evidence="2" type="ORF">COU90_02605</name>
</gene>
<dbReference type="InterPro" id="IPR037171">
    <property type="entry name" value="NagB/RpiA_transferase-like"/>
</dbReference>
<dbReference type="SUPFAM" id="SSF100950">
    <property type="entry name" value="NagB/RpiA/CoA transferase-like"/>
    <property type="match status" value="1"/>
</dbReference>
<evidence type="ECO:0000313" key="3">
    <source>
        <dbReference type="Proteomes" id="UP000229098"/>
    </source>
</evidence>
<dbReference type="AlphaFoldDB" id="A0A2M8KWL5"/>
<accession>A0A2M8KWL5</accession>
<protein>
    <recommendedName>
        <fullName evidence="1">Glucosamine/galactosamine-6-phosphate isomerase domain-containing protein</fullName>
    </recommendedName>
</protein>
<dbReference type="InterPro" id="IPR006148">
    <property type="entry name" value="Glc/Gal-6P_isomerase"/>
</dbReference>
<dbReference type="GO" id="GO:0005975">
    <property type="term" value="P:carbohydrate metabolic process"/>
    <property type="evidence" value="ECO:0007669"/>
    <property type="project" value="InterPro"/>
</dbReference>
<dbReference type="EMBL" id="PFEF01000006">
    <property type="protein sequence ID" value="PJE64318.1"/>
    <property type="molecule type" value="Genomic_DNA"/>
</dbReference>
<feature type="domain" description="Glucosamine/galactosamine-6-phosphate isomerase" evidence="1">
    <location>
        <begin position="35"/>
        <end position="226"/>
    </location>
</feature>
<organism evidence="2 3">
    <name type="scientific">Candidatus Ryanbacteria bacterium CG10_big_fil_rev_8_21_14_0_10_43_42</name>
    <dbReference type="NCBI Taxonomy" id="1974864"/>
    <lineage>
        <taxon>Bacteria</taxon>
        <taxon>Candidatus Ryaniibacteriota</taxon>
    </lineage>
</organism>
<dbReference type="Pfam" id="PF01182">
    <property type="entry name" value="Glucosamine_iso"/>
    <property type="match status" value="1"/>
</dbReference>
<name>A0A2M8KWL5_9BACT</name>
<comment type="caution">
    <text evidence="2">The sequence shown here is derived from an EMBL/GenBank/DDBJ whole genome shotgun (WGS) entry which is preliminary data.</text>
</comment>
<dbReference type="Proteomes" id="UP000229098">
    <property type="component" value="Unassembled WGS sequence"/>
</dbReference>
<evidence type="ECO:0000313" key="2">
    <source>
        <dbReference type="EMBL" id="PJE64318.1"/>
    </source>
</evidence>
<evidence type="ECO:0000259" key="1">
    <source>
        <dbReference type="Pfam" id="PF01182"/>
    </source>
</evidence>